<dbReference type="GO" id="GO:0008483">
    <property type="term" value="F:transaminase activity"/>
    <property type="evidence" value="ECO:0007669"/>
    <property type="project" value="UniProtKB-KW"/>
</dbReference>
<dbReference type="PIRSF" id="PIRSF006487">
    <property type="entry name" value="GcvT"/>
    <property type="match status" value="1"/>
</dbReference>
<dbReference type="InterPro" id="IPR006223">
    <property type="entry name" value="GcvT"/>
</dbReference>
<dbReference type="GO" id="GO:0006546">
    <property type="term" value="P:glycine catabolic process"/>
    <property type="evidence" value="ECO:0007669"/>
    <property type="project" value="InterPro"/>
</dbReference>
<dbReference type="GO" id="GO:0005960">
    <property type="term" value="C:glycine cleavage complex"/>
    <property type="evidence" value="ECO:0007669"/>
    <property type="project" value="InterPro"/>
</dbReference>
<evidence type="ECO:0000256" key="1">
    <source>
        <dbReference type="ARBA" id="ARBA00008609"/>
    </source>
</evidence>
<dbReference type="Gene3D" id="3.30.1360.120">
    <property type="entry name" value="Probable tRNA modification gtpase trme, domain 1"/>
    <property type="match status" value="1"/>
</dbReference>
<dbReference type="SUPFAM" id="SSF103025">
    <property type="entry name" value="Folate-binding domain"/>
    <property type="match status" value="1"/>
</dbReference>
<dbReference type="PANTHER" id="PTHR43757:SF2">
    <property type="entry name" value="AMINOMETHYLTRANSFERASE, MITOCHONDRIAL"/>
    <property type="match status" value="1"/>
</dbReference>
<evidence type="ECO:0000313" key="5">
    <source>
        <dbReference type="EMBL" id="SVB94007.1"/>
    </source>
</evidence>
<evidence type="ECO:0000256" key="3">
    <source>
        <dbReference type="ARBA" id="ARBA00022679"/>
    </source>
</evidence>
<protein>
    <recommendedName>
        <fullName evidence="4">GCVT N-terminal domain-containing protein</fullName>
    </recommendedName>
</protein>
<dbReference type="NCBIfam" id="NF001567">
    <property type="entry name" value="PRK00389.1"/>
    <property type="match status" value="1"/>
</dbReference>
<keyword evidence="2" id="KW-0032">Aminotransferase</keyword>
<dbReference type="Gene3D" id="4.10.1250.10">
    <property type="entry name" value="Aminomethyltransferase fragment"/>
    <property type="match status" value="1"/>
</dbReference>
<dbReference type="EMBL" id="UINC01064901">
    <property type="protein sequence ID" value="SVB94007.1"/>
    <property type="molecule type" value="Genomic_DNA"/>
</dbReference>
<dbReference type="NCBIfam" id="TIGR00528">
    <property type="entry name" value="gcvT"/>
    <property type="match status" value="1"/>
</dbReference>
<evidence type="ECO:0000256" key="2">
    <source>
        <dbReference type="ARBA" id="ARBA00022576"/>
    </source>
</evidence>
<gene>
    <name evidence="5" type="ORF">METZ01_LOCUS246861</name>
</gene>
<feature type="domain" description="GCVT N-terminal" evidence="4">
    <location>
        <begin position="6"/>
        <end position="259"/>
    </location>
</feature>
<sequence length="291" mass="32892">MKRTSLYDKHISLNAKMVPFAGYSMPMSYTGIIDEHNAVRNMIGVFDVSHMGEFKISGKGAESFLQLLTINDVKKISTGQAQYSALCLSNGGIVDDIVLYHFEEYYMMVVNAANIKDDYNWLLENSNEDVVIENISENLNLIAVQGPKSAVILNDVLDCNLNQLKYYNFIQLIFNGDSLIVSRTGYTGELGFEIYGNSESIVSLWDNIFDYKKLKVMPVGLGARDTLRLEMNYALYGMDISRSINPIEAGLGWITSFNKGDFIGRDALLLEKNENHKRRISFEMLERAVPR</sequence>
<dbReference type="Pfam" id="PF01571">
    <property type="entry name" value="GCV_T"/>
    <property type="match status" value="1"/>
</dbReference>
<dbReference type="FunFam" id="4.10.1250.10:FF:000001">
    <property type="entry name" value="Aminomethyltransferase"/>
    <property type="match status" value="1"/>
</dbReference>
<dbReference type="PANTHER" id="PTHR43757">
    <property type="entry name" value="AMINOMETHYLTRANSFERASE"/>
    <property type="match status" value="1"/>
</dbReference>
<dbReference type="InterPro" id="IPR006222">
    <property type="entry name" value="GCVT_N"/>
</dbReference>
<dbReference type="GO" id="GO:0005829">
    <property type="term" value="C:cytosol"/>
    <property type="evidence" value="ECO:0007669"/>
    <property type="project" value="TreeGrafter"/>
</dbReference>
<evidence type="ECO:0000259" key="4">
    <source>
        <dbReference type="Pfam" id="PF01571"/>
    </source>
</evidence>
<dbReference type="Gene3D" id="3.30.70.1400">
    <property type="entry name" value="Aminomethyltransferase beta-barrel domains"/>
    <property type="match status" value="1"/>
</dbReference>
<comment type="similarity">
    <text evidence="1">Belongs to the GcvT family.</text>
</comment>
<dbReference type="FunFam" id="3.30.70.1400:FF:000001">
    <property type="entry name" value="Aminomethyltransferase"/>
    <property type="match status" value="1"/>
</dbReference>
<keyword evidence="3" id="KW-0808">Transferase</keyword>
<dbReference type="InterPro" id="IPR027266">
    <property type="entry name" value="TrmE/GcvT-like"/>
</dbReference>
<dbReference type="AlphaFoldDB" id="A0A382I466"/>
<feature type="non-terminal residue" evidence="5">
    <location>
        <position position="291"/>
    </location>
</feature>
<dbReference type="InterPro" id="IPR028896">
    <property type="entry name" value="GcvT/YgfZ/DmdA"/>
</dbReference>
<accession>A0A382I466</accession>
<organism evidence="5">
    <name type="scientific">marine metagenome</name>
    <dbReference type="NCBI Taxonomy" id="408172"/>
    <lineage>
        <taxon>unclassified sequences</taxon>
        <taxon>metagenomes</taxon>
        <taxon>ecological metagenomes</taxon>
    </lineage>
</organism>
<dbReference type="GO" id="GO:0004047">
    <property type="term" value="F:aminomethyltransferase activity"/>
    <property type="evidence" value="ECO:0007669"/>
    <property type="project" value="InterPro"/>
</dbReference>
<reference evidence="5" key="1">
    <citation type="submission" date="2018-05" db="EMBL/GenBank/DDBJ databases">
        <authorList>
            <person name="Lanie J.A."/>
            <person name="Ng W.-L."/>
            <person name="Kazmierczak K.M."/>
            <person name="Andrzejewski T.M."/>
            <person name="Davidsen T.M."/>
            <person name="Wayne K.J."/>
            <person name="Tettelin H."/>
            <person name="Glass J.I."/>
            <person name="Rusch D."/>
            <person name="Podicherti R."/>
            <person name="Tsui H.-C.T."/>
            <person name="Winkler M.E."/>
        </authorList>
    </citation>
    <scope>NUCLEOTIDE SEQUENCE</scope>
</reference>
<name>A0A382I466_9ZZZZ</name>
<proteinExistence type="inferred from homology"/>